<dbReference type="SUPFAM" id="SSF47005">
    <property type="entry name" value="Peripheral subunit-binding domain of 2-oxo acid dehydrogenase complex"/>
    <property type="match status" value="1"/>
</dbReference>
<dbReference type="PROSITE" id="PS51826">
    <property type="entry name" value="PSBD"/>
    <property type="match status" value="1"/>
</dbReference>
<evidence type="ECO:0000259" key="10">
    <source>
        <dbReference type="PROSITE" id="PS51826"/>
    </source>
</evidence>
<evidence type="ECO:0000256" key="1">
    <source>
        <dbReference type="ARBA" id="ARBA00001938"/>
    </source>
</evidence>
<evidence type="ECO:0000256" key="7">
    <source>
        <dbReference type="RuleBase" id="RU003423"/>
    </source>
</evidence>
<evidence type="ECO:0000256" key="5">
    <source>
        <dbReference type="ARBA" id="ARBA00022823"/>
    </source>
</evidence>
<dbReference type="Pfam" id="PF00198">
    <property type="entry name" value="2-oxoacid_dh"/>
    <property type="match status" value="1"/>
</dbReference>
<dbReference type="PANTHER" id="PTHR43178">
    <property type="entry name" value="DIHYDROLIPOAMIDE ACETYLTRANSFERASE COMPONENT OF PYRUVATE DEHYDROGENASE COMPLEX"/>
    <property type="match status" value="1"/>
</dbReference>
<dbReference type="Gene3D" id="3.30.559.10">
    <property type="entry name" value="Chloramphenicol acetyltransferase-like domain"/>
    <property type="match status" value="1"/>
</dbReference>
<sequence>MKIDVTVPTIGESITEVTMGSRLVENGARVEEDDVICEIESEKATVEVTAEKSGIITFKAEEGDTVEIGAVIAEINTDGAGSGAETKAAPEQTTEKTESAGETPAKEAPVAGVKVSPVAANILQDAGIDPAAVKGTGVGGRITKADALNARQGAAPAAPAPAEKKDISGEAPAPASAAFSRNEKRVRMTTLRKTIARRLLEAKHGTAMLTTFNEVDLSKVKEVRAA</sequence>
<dbReference type="CDD" id="cd06849">
    <property type="entry name" value="lipoyl_domain"/>
    <property type="match status" value="1"/>
</dbReference>
<protein>
    <recommendedName>
        <fullName evidence="7">Dihydrolipoamide acetyltransferase component of pyruvate dehydrogenase complex</fullName>
        <ecNumber evidence="7">2.3.1.-</ecNumber>
    </recommendedName>
</protein>
<dbReference type="Gene3D" id="4.10.320.10">
    <property type="entry name" value="E3-binding domain"/>
    <property type="match status" value="1"/>
</dbReference>
<comment type="similarity">
    <text evidence="2 7">Belongs to the 2-oxoacid dehydrogenase family.</text>
</comment>
<dbReference type="Gene3D" id="2.40.50.100">
    <property type="match status" value="1"/>
</dbReference>
<comment type="caution">
    <text evidence="11">The sequence shown here is derived from an EMBL/GenBank/DDBJ whole genome shotgun (WGS) entry which is preliminary data.</text>
</comment>
<dbReference type="EMBL" id="DRLD01000412">
    <property type="protein sequence ID" value="HED11898.1"/>
    <property type="molecule type" value="Genomic_DNA"/>
</dbReference>
<feature type="region of interest" description="Disordered" evidence="8">
    <location>
        <begin position="77"/>
        <end position="109"/>
    </location>
</feature>
<gene>
    <name evidence="11" type="ORF">ENJ10_14505</name>
</gene>
<dbReference type="InterPro" id="IPR023213">
    <property type="entry name" value="CAT-like_dom_sf"/>
</dbReference>
<reference evidence="11" key="1">
    <citation type="journal article" date="2020" name="mSystems">
        <title>Genome- and Community-Level Interaction Insights into Carbon Utilization and Element Cycling Functions of Hydrothermarchaeota in Hydrothermal Sediment.</title>
        <authorList>
            <person name="Zhou Z."/>
            <person name="Liu Y."/>
            <person name="Xu W."/>
            <person name="Pan J."/>
            <person name="Luo Z.H."/>
            <person name="Li M."/>
        </authorList>
    </citation>
    <scope>NUCLEOTIDE SEQUENCE [LARGE SCALE GENOMIC DNA]</scope>
    <source>
        <strain evidence="11">HyVt-456</strain>
    </source>
</reference>
<dbReference type="Pfam" id="PF00364">
    <property type="entry name" value="Biotin_lipoyl"/>
    <property type="match status" value="1"/>
</dbReference>
<keyword evidence="4 7" id="KW-0808">Transferase</keyword>
<organism evidence="11">
    <name type="scientific">Caldithrix abyssi</name>
    <dbReference type="NCBI Taxonomy" id="187145"/>
    <lineage>
        <taxon>Bacteria</taxon>
        <taxon>Pseudomonadati</taxon>
        <taxon>Calditrichota</taxon>
        <taxon>Calditrichia</taxon>
        <taxon>Calditrichales</taxon>
        <taxon>Calditrichaceae</taxon>
        <taxon>Caldithrix</taxon>
    </lineage>
</organism>
<dbReference type="SUPFAM" id="SSF51230">
    <property type="entry name" value="Single hybrid motif"/>
    <property type="match status" value="1"/>
</dbReference>
<dbReference type="InterPro" id="IPR011053">
    <property type="entry name" value="Single_hybrid_motif"/>
</dbReference>
<dbReference type="EC" id="2.3.1.-" evidence="7"/>
<keyword evidence="5 7" id="KW-0450">Lipoyl</keyword>
<dbReference type="InterPro" id="IPR003016">
    <property type="entry name" value="2-oxoA_DH_lipoyl-BS"/>
</dbReference>
<dbReference type="InterPro" id="IPR004167">
    <property type="entry name" value="PSBD"/>
</dbReference>
<dbReference type="PROSITE" id="PS00189">
    <property type="entry name" value="LIPOYL"/>
    <property type="match status" value="1"/>
</dbReference>
<dbReference type="PROSITE" id="PS50968">
    <property type="entry name" value="BIOTINYL_LIPOYL"/>
    <property type="match status" value="1"/>
</dbReference>
<evidence type="ECO:0000256" key="3">
    <source>
        <dbReference type="ARBA" id="ARBA00011484"/>
    </source>
</evidence>
<dbReference type="PANTHER" id="PTHR43178:SF5">
    <property type="entry name" value="LIPOAMIDE ACYLTRANSFERASE COMPONENT OF BRANCHED-CHAIN ALPHA-KETO ACID DEHYDROGENASE COMPLEX, MITOCHONDRIAL"/>
    <property type="match status" value="1"/>
</dbReference>
<dbReference type="InterPro" id="IPR001078">
    <property type="entry name" value="2-oxoacid_DH_actylTfrase"/>
</dbReference>
<accession>A0A7V1LPQ2</accession>
<dbReference type="InterPro" id="IPR000089">
    <property type="entry name" value="Biotin_lipoyl"/>
</dbReference>
<dbReference type="GO" id="GO:0016407">
    <property type="term" value="F:acetyltransferase activity"/>
    <property type="evidence" value="ECO:0007669"/>
    <property type="project" value="TreeGrafter"/>
</dbReference>
<keyword evidence="6 7" id="KW-0012">Acyltransferase</keyword>
<dbReference type="Pfam" id="PF02817">
    <property type="entry name" value="E3_binding"/>
    <property type="match status" value="1"/>
</dbReference>
<dbReference type="InterPro" id="IPR050743">
    <property type="entry name" value="2-oxoacid_DH_E2_comp"/>
</dbReference>
<evidence type="ECO:0000256" key="8">
    <source>
        <dbReference type="SAM" id="MobiDB-lite"/>
    </source>
</evidence>
<evidence type="ECO:0000259" key="9">
    <source>
        <dbReference type="PROSITE" id="PS50968"/>
    </source>
</evidence>
<dbReference type="InterPro" id="IPR036625">
    <property type="entry name" value="E3-bd_dom_sf"/>
</dbReference>
<dbReference type="GO" id="GO:0031405">
    <property type="term" value="F:lipoic acid binding"/>
    <property type="evidence" value="ECO:0007669"/>
    <property type="project" value="TreeGrafter"/>
</dbReference>
<dbReference type="AlphaFoldDB" id="A0A7V1LPQ2"/>
<comment type="cofactor">
    <cofactor evidence="1 7">
        <name>(R)-lipoate</name>
        <dbReference type="ChEBI" id="CHEBI:83088"/>
    </cofactor>
</comment>
<feature type="domain" description="Peripheral subunit-binding (PSBD)" evidence="10">
    <location>
        <begin position="114"/>
        <end position="151"/>
    </location>
</feature>
<evidence type="ECO:0000256" key="6">
    <source>
        <dbReference type="ARBA" id="ARBA00023315"/>
    </source>
</evidence>
<feature type="domain" description="Lipoyl-binding" evidence="9">
    <location>
        <begin position="2"/>
        <end position="76"/>
    </location>
</feature>
<feature type="non-terminal residue" evidence="11">
    <location>
        <position position="226"/>
    </location>
</feature>
<dbReference type="SUPFAM" id="SSF52777">
    <property type="entry name" value="CoA-dependent acyltransferases"/>
    <property type="match status" value="1"/>
</dbReference>
<dbReference type="Proteomes" id="UP000886005">
    <property type="component" value="Unassembled WGS sequence"/>
</dbReference>
<proteinExistence type="inferred from homology"/>
<dbReference type="GO" id="GO:0005737">
    <property type="term" value="C:cytoplasm"/>
    <property type="evidence" value="ECO:0007669"/>
    <property type="project" value="TreeGrafter"/>
</dbReference>
<evidence type="ECO:0000256" key="4">
    <source>
        <dbReference type="ARBA" id="ARBA00022679"/>
    </source>
</evidence>
<comment type="subunit">
    <text evidence="3">Forms a 24-polypeptide structural core with octahedral symmetry.</text>
</comment>
<evidence type="ECO:0000256" key="2">
    <source>
        <dbReference type="ARBA" id="ARBA00007317"/>
    </source>
</evidence>
<name>A0A7V1LPQ2_CALAY</name>
<feature type="region of interest" description="Disordered" evidence="8">
    <location>
        <begin position="152"/>
        <end position="180"/>
    </location>
</feature>
<evidence type="ECO:0000313" key="11">
    <source>
        <dbReference type="EMBL" id="HED11898.1"/>
    </source>
</evidence>